<name>A0ABY4C1B4_9MICO</name>
<dbReference type="InterPro" id="IPR011010">
    <property type="entry name" value="DNA_brk_join_enz"/>
</dbReference>
<feature type="domain" description="Tyr recombinase" evidence="5">
    <location>
        <begin position="266"/>
        <end position="455"/>
    </location>
</feature>
<dbReference type="CDD" id="cd01189">
    <property type="entry name" value="INT_ICEBs1_C_like"/>
    <property type="match status" value="1"/>
</dbReference>
<evidence type="ECO:0000313" key="6">
    <source>
        <dbReference type="EMBL" id="UOE45278.1"/>
    </source>
</evidence>
<protein>
    <submittedName>
        <fullName evidence="6">Site-specific integrase</fullName>
    </submittedName>
</protein>
<keyword evidence="3" id="KW-0233">DNA recombination</keyword>
<dbReference type="InterPro" id="IPR050090">
    <property type="entry name" value="Tyrosine_recombinase_XerCD"/>
</dbReference>
<dbReference type="Pfam" id="PF00589">
    <property type="entry name" value="Phage_integrase"/>
    <property type="match status" value="1"/>
</dbReference>
<dbReference type="Pfam" id="PF26003">
    <property type="entry name" value="Integrase_N_phage"/>
    <property type="match status" value="1"/>
</dbReference>
<sequence>MARTKAPARRTPGPLGTVREERSGRFRASYRLAERIAGDDGIERSVTRTFRAPRTFATRAEALGWLAKERADRHEGTWHDPRLGAGTLADYAATWLADRPELAAGTRALYRHSLDRWVLPRVPTATGDGTELGRLPLKQITPAMVRTWHAEVMQAAREAVRAQKARSLTRRPSGHPARRWGPLNGFPAGTQGPMSRTLLEAWERAGCPDPALAEPAPRIEVPVEAGRTATAQAYRVLHAMLATAHRDGLIPSNPCHIRGASSSFHPERPIASPAEVEALAAAFPEHLNAAVLLAAWSGLRYGELFGLARRHVDLEAGTLRVERALVFRKGAGASFGPTKTPRSRRVVHLPGFVVERLRGHLERFVGPFPESLLFTSQRTGSPIPNSRISEYMKPAREAIGRPELTWHTLRHTGATLAYQAGASVREVQNRLGHTTQAAAAIYQHAADGSDRLLADRLDELHRNGRVTPIRAS</sequence>
<dbReference type="InterPro" id="IPR002104">
    <property type="entry name" value="Integrase_catalytic"/>
</dbReference>
<dbReference type="InterPro" id="IPR010998">
    <property type="entry name" value="Integrase_recombinase_N"/>
</dbReference>
<dbReference type="InterPro" id="IPR058717">
    <property type="entry name" value="Phage_L5_Integrase_N"/>
</dbReference>
<dbReference type="PROSITE" id="PS51898">
    <property type="entry name" value="TYR_RECOMBINASE"/>
    <property type="match status" value="1"/>
</dbReference>
<dbReference type="PANTHER" id="PTHR30349">
    <property type="entry name" value="PHAGE INTEGRASE-RELATED"/>
    <property type="match status" value="1"/>
</dbReference>
<comment type="similarity">
    <text evidence="1">Belongs to the 'phage' integrase family.</text>
</comment>
<dbReference type="Gene3D" id="1.10.150.130">
    <property type="match status" value="1"/>
</dbReference>
<evidence type="ECO:0000313" key="7">
    <source>
        <dbReference type="Proteomes" id="UP000832097"/>
    </source>
</evidence>
<evidence type="ECO:0000256" key="1">
    <source>
        <dbReference type="ARBA" id="ARBA00008857"/>
    </source>
</evidence>
<proteinExistence type="inferred from homology"/>
<evidence type="ECO:0000256" key="2">
    <source>
        <dbReference type="ARBA" id="ARBA00023125"/>
    </source>
</evidence>
<dbReference type="Gene3D" id="1.10.443.10">
    <property type="entry name" value="Intergrase catalytic core"/>
    <property type="match status" value="1"/>
</dbReference>
<keyword evidence="7" id="KW-1185">Reference proteome</keyword>
<accession>A0ABY4C1B4</accession>
<feature type="region of interest" description="Disordered" evidence="4">
    <location>
        <begin position="166"/>
        <end position="187"/>
    </location>
</feature>
<evidence type="ECO:0000256" key="3">
    <source>
        <dbReference type="ARBA" id="ARBA00023172"/>
    </source>
</evidence>
<dbReference type="EMBL" id="CP094528">
    <property type="protein sequence ID" value="UOE45278.1"/>
    <property type="molecule type" value="Genomic_DNA"/>
</dbReference>
<evidence type="ECO:0000259" key="5">
    <source>
        <dbReference type="PROSITE" id="PS51898"/>
    </source>
</evidence>
<dbReference type="PANTHER" id="PTHR30349:SF64">
    <property type="entry name" value="PROPHAGE INTEGRASE INTD-RELATED"/>
    <property type="match status" value="1"/>
</dbReference>
<dbReference type="Proteomes" id="UP000832097">
    <property type="component" value="Chromosome"/>
</dbReference>
<keyword evidence="2" id="KW-0238">DNA-binding</keyword>
<reference evidence="6 7" key="1">
    <citation type="submission" date="2022-03" db="EMBL/GenBank/DDBJ databases">
        <title>Mucilaginibacter sp. isolated from the gut of Protaetia brevitarsis seulensis larvae.</title>
        <authorList>
            <person name="Won M."/>
            <person name="Kim S.-J."/>
            <person name="Kwon S.-W."/>
        </authorList>
    </citation>
    <scope>NUCLEOTIDE SEQUENCE [LARGE SCALE GENOMIC DNA]</scope>
    <source>
        <strain evidence="6 7">CFWR-12</strain>
    </source>
</reference>
<dbReference type="SUPFAM" id="SSF56349">
    <property type="entry name" value="DNA breaking-rejoining enzymes"/>
    <property type="match status" value="1"/>
</dbReference>
<gene>
    <name evidence="6" type="ORF">MTO99_05805</name>
</gene>
<dbReference type="InterPro" id="IPR013762">
    <property type="entry name" value="Integrase-like_cat_sf"/>
</dbReference>
<evidence type="ECO:0000256" key="4">
    <source>
        <dbReference type="SAM" id="MobiDB-lite"/>
    </source>
</evidence>
<dbReference type="RefSeq" id="WP_243557733.1">
    <property type="nucleotide sequence ID" value="NZ_CP094528.1"/>
</dbReference>
<organism evidence="6 7">
    <name type="scientific">Agromyces larvae</name>
    <dbReference type="NCBI Taxonomy" id="2929802"/>
    <lineage>
        <taxon>Bacteria</taxon>
        <taxon>Bacillati</taxon>
        <taxon>Actinomycetota</taxon>
        <taxon>Actinomycetes</taxon>
        <taxon>Micrococcales</taxon>
        <taxon>Microbacteriaceae</taxon>
        <taxon>Agromyces</taxon>
    </lineage>
</organism>
<feature type="compositionally biased region" description="Basic residues" evidence="4">
    <location>
        <begin position="166"/>
        <end position="178"/>
    </location>
</feature>